<dbReference type="Gene3D" id="3.40.630.30">
    <property type="match status" value="1"/>
</dbReference>
<dbReference type="GO" id="GO:0016747">
    <property type="term" value="F:acyltransferase activity, transferring groups other than amino-acyl groups"/>
    <property type="evidence" value="ECO:0007669"/>
    <property type="project" value="InterPro"/>
</dbReference>
<name>A0A3M8KV92_9MICO</name>
<feature type="domain" description="N-acetyltransferase" evidence="3">
    <location>
        <begin position="3"/>
        <end position="148"/>
    </location>
</feature>
<evidence type="ECO:0000259" key="3">
    <source>
        <dbReference type="PROSITE" id="PS51186"/>
    </source>
</evidence>
<reference evidence="4 5" key="1">
    <citation type="submission" date="2018-11" db="EMBL/GenBank/DDBJ databases">
        <title>Cryobacterium sp. nov., isolated from rhizosphere soil of lettuce.</title>
        <authorList>
            <person name="Wang Y."/>
        </authorList>
    </citation>
    <scope>NUCLEOTIDE SEQUENCE [LARGE SCALE GENOMIC DNA]</scope>
    <source>
        <strain evidence="4 5">NEAU-85</strain>
    </source>
</reference>
<gene>
    <name evidence="4" type="ORF">EEJ31_12330</name>
</gene>
<evidence type="ECO:0000313" key="4">
    <source>
        <dbReference type="EMBL" id="RNE57200.1"/>
    </source>
</evidence>
<dbReference type="CDD" id="cd04301">
    <property type="entry name" value="NAT_SF"/>
    <property type="match status" value="1"/>
</dbReference>
<dbReference type="EMBL" id="RDSR01000024">
    <property type="protein sequence ID" value="RNE57200.1"/>
    <property type="molecule type" value="Genomic_DNA"/>
</dbReference>
<sequence length="148" mass="16908">MAVTVRPLRDRDFFPWLDLFAGYCSFYEVEVTDEKALRVWSWISDKNHELGGAAAHDDDGNLVGFVHYREVPHTLTARRGLFLDDIYVKPEGRNAGVGHALMAFAQVYARENDLSTIELVTKPDNKEAQKLYDALGARTEWLTYEIEV</sequence>
<dbReference type="InterPro" id="IPR000182">
    <property type="entry name" value="GNAT_dom"/>
</dbReference>
<keyword evidence="1 4" id="KW-0808">Transferase</keyword>
<dbReference type="AlphaFoldDB" id="A0A3M8KV92"/>
<dbReference type="SUPFAM" id="SSF55729">
    <property type="entry name" value="Acyl-CoA N-acyltransferases (Nat)"/>
    <property type="match status" value="1"/>
</dbReference>
<keyword evidence="2" id="KW-0012">Acyltransferase</keyword>
<dbReference type="PROSITE" id="PS51186">
    <property type="entry name" value="GNAT"/>
    <property type="match status" value="1"/>
</dbReference>
<keyword evidence="5" id="KW-1185">Reference proteome</keyword>
<dbReference type="InterPro" id="IPR050832">
    <property type="entry name" value="Bact_Acetyltransf"/>
</dbReference>
<accession>A0A3M8KV92</accession>
<dbReference type="PANTHER" id="PTHR43877:SF2">
    <property type="entry name" value="AMINOALKYLPHOSPHONATE N-ACETYLTRANSFERASE-RELATED"/>
    <property type="match status" value="1"/>
</dbReference>
<dbReference type="RefSeq" id="WP_123046592.1">
    <property type="nucleotide sequence ID" value="NZ_RDSR01000024.1"/>
</dbReference>
<dbReference type="Proteomes" id="UP000279859">
    <property type="component" value="Unassembled WGS sequence"/>
</dbReference>
<evidence type="ECO:0000256" key="1">
    <source>
        <dbReference type="ARBA" id="ARBA00022679"/>
    </source>
</evidence>
<organism evidence="4 5">
    <name type="scientific">Cryobacterium tepidiphilum</name>
    <dbReference type="NCBI Taxonomy" id="2486026"/>
    <lineage>
        <taxon>Bacteria</taxon>
        <taxon>Bacillati</taxon>
        <taxon>Actinomycetota</taxon>
        <taxon>Actinomycetes</taxon>
        <taxon>Micrococcales</taxon>
        <taxon>Microbacteriaceae</taxon>
        <taxon>Cryobacterium</taxon>
    </lineage>
</organism>
<dbReference type="Pfam" id="PF00583">
    <property type="entry name" value="Acetyltransf_1"/>
    <property type="match status" value="1"/>
</dbReference>
<dbReference type="PANTHER" id="PTHR43877">
    <property type="entry name" value="AMINOALKYLPHOSPHONATE N-ACETYLTRANSFERASE-RELATED-RELATED"/>
    <property type="match status" value="1"/>
</dbReference>
<evidence type="ECO:0000256" key="2">
    <source>
        <dbReference type="ARBA" id="ARBA00023315"/>
    </source>
</evidence>
<dbReference type="InterPro" id="IPR016181">
    <property type="entry name" value="Acyl_CoA_acyltransferase"/>
</dbReference>
<dbReference type="OrthoDB" id="9805924at2"/>
<evidence type="ECO:0000313" key="5">
    <source>
        <dbReference type="Proteomes" id="UP000279859"/>
    </source>
</evidence>
<proteinExistence type="predicted"/>
<comment type="caution">
    <text evidence="4">The sequence shown here is derived from an EMBL/GenBank/DDBJ whole genome shotgun (WGS) entry which is preliminary data.</text>
</comment>
<protein>
    <submittedName>
        <fullName evidence="4">GNAT family N-acetyltransferase</fullName>
    </submittedName>
</protein>